<accession>A0ABU5SUX1</accession>
<dbReference type="GO" id="GO:0005524">
    <property type="term" value="F:ATP binding"/>
    <property type="evidence" value="ECO:0007669"/>
    <property type="project" value="UniProtKB-KW"/>
</dbReference>
<keyword evidence="4 6" id="KW-0067">ATP-binding</keyword>
<reference evidence="6 7" key="1">
    <citation type="submission" date="2023-12" db="EMBL/GenBank/DDBJ databases">
        <title>Baltic Sea Cyanobacteria.</title>
        <authorList>
            <person name="Delbaje E."/>
            <person name="Fewer D.P."/>
            <person name="Shishido T.K."/>
        </authorList>
    </citation>
    <scope>NUCLEOTIDE SEQUENCE [LARGE SCALE GENOMIC DNA]</scope>
    <source>
        <strain evidence="6 7">UHCC 0281</strain>
    </source>
</reference>
<name>A0ABU5SUX1_9CYAN</name>
<dbReference type="SUPFAM" id="SSF52540">
    <property type="entry name" value="P-loop containing nucleoside triphosphate hydrolases"/>
    <property type="match status" value="1"/>
</dbReference>
<dbReference type="InterPro" id="IPR003439">
    <property type="entry name" value="ABC_transporter-like_ATP-bd"/>
</dbReference>
<dbReference type="InterPro" id="IPR017871">
    <property type="entry name" value="ABC_transporter-like_CS"/>
</dbReference>
<keyword evidence="3" id="KW-0547">Nucleotide-binding</keyword>
<dbReference type="Proteomes" id="UP001302329">
    <property type="component" value="Unassembled WGS sequence"/>
</dbReference>
<evidence type="ECO:0000256" key="4">
    <source>
        <dbReference type="ARBA" id="ARBA00022840"/>
    </source>
</evidence>
<sequence length="340" mass="37034">MIELQHLSKRFGGRKVEPVQALDDLSLSVPAGSLYGLLGPNGAGKTTALRILCTLLAPDAGQVQVAGVDALAEPRTVRRLLGYVAQDVAIDKILSGRELLHLQADLHHMAAADRLARTDELINLLAMEAWIDRRCGSYSGGMRRRLDLAAGLLHRPRVLVLDEPTVGLDIESRATIWQVLQQLRDQGTTVLLSSHYLEEVDALADRLAIIDGGRVIAEGTPAALKGALGGDRVTLRVREFSDEQEASRVRDLLAACHGVRQVVVNRAQGYSLNLVVEDSGVVETLRQQLAEAQLPVFALAQSRPSLDDVYLQATGRTLSDAELSVAGRRDLKEERKQSMR</sequence>
<dbReference type="PROSITE" id="PS50893">
    <property type="entry name" value="ABC_TRANSPORTER_2"/>
    <property type="match status" value="1"/>
</dbReference>
<gene>
    <name evidence="6" type="ORF">VB739_06530</name>
</gene>
<dbReference type="Pfam" id="PF00005">
    <property type="entry name" value="ABC_tran"/>
    <property type="match status" value="1"/>
</dbReference>
<comment type="caution">
    <text evidence="6">The sequence shown here is derived from an EMBL/GenBank/DDBJ whole genome shotgun (WGS) entry which is preliminary data.</text>
</comment>
<keyword evidence="2" id="KW-0813">Transport</keyword>
<protein>
    <submittedName>
        <fullName evidence="6">ABC transporter ATP-binding protein</fullName>
    </submittedName>
</protein>
<dbReference type="InterPro" id="IPR050763">
    <property type="entry name" value="ABC_transporter_ATP-binding"/>
</dbReference>
<dbReference type="PANTHER" id="PTHR42711:SF5">
    <property type="entry name" value="ABC TRANSPORTER ATP-BINDING PROTEIN NATA"/>
    <property type="match status" value="1"/>
</dbReference>
<dbReference type="PANTHER" id="PTHR42711">
    <property type="entry name" value="ABC TRANSPORTER ATP-BINDING PROTEIN"/>
    <property type="match status" value="1"/>
</dbReference>
<evidence type="ECO:0000259" key="5">
    <source>
        <dbReference type="PROSITE" id="PS50893"/>
    </source>
</evidence>
<dbReference type="PROSITE" id="PS00211">
    <property type="entry name" value="ABC_TRANSPORTER_1"/>
    <property type="match status" value="1"/>
</dbReference>
<proteinExistence type="inferred from homology"/>
<evidence type="ECO:0000256" key="3">
    <source>
        <dbReference type="ARBA" id="ARBA00022741"/>
    </source>
</evidence>
<dbReference type="RefSeq" id="WP_323356288.1">
    <property type="nucleotide sequence ID" value="NZ_JAYGHY010000014.1"/>
</dbReference>
<evidence type="ECO:0000256" key="2">
    <source>
        <dbReference type="ARBA" id="ARBA00022448"/>
    </source>
</evidence>
<keyword evidence="7" id="KW-1185">Reference proteome</keyword>
<dbReference type="SMART" id="SM00382">
    <property type="entry name" value="AAA"/>
    <property type="match status" value="1"/>
</dbReference>
<dbReference type="InterPro" id="IPR027417">
    <property type="entry name" value="P-loop_NTPase"/>
</dbReference>
<dbReference type="InterPro" id="IPR003593">
    <property type="entry name" value="AAA+_ATPase"/>
</dbReference>
<dbReference type="Pfam" id="PF13732">
    <property type="entry name" value="DrrA1-3_C"/>
    <property type="match status" value="1"/>
</dbReference>
<comment type="similarity">
    <text evidence="1">Belongs to the ABC transporter superfamily.</text>
</comment>
<dbReference type="InterPro" id="IPR025302">
    <property type="entry name" value="DrrA1/2-like_C"/>
</dbReference>
<evidence type="ECO:0000313" key="7">
    <source>
        <dbReference type="Proteomes" id="UP001302329"/>
    </source>
</evidence>
<evidence type="ECO:0000256" key="1">
    <source>
        <dbReference type="ARBA" id="ARBA00005417"/>
    </source>
</evidence>
<organism evidence="6 7">
    <name type="scientific">Cyanobium gracile UHCC 0281</name>
    <dbReference type="NCBI Taxonomy" id="3110309"/>
    <lineage>
        <taxon>Bacteria</taxon>
        <taxon>Bacillati</taxon>
        <taxon>Cyanobacteriota</taxon>
        <taxon>Cyanophyceae</taxon>
        <taxon>Synechococcales</taxon>
        <taxon>Prochlorococcaceae</taxon>
        <taxon>Cyanobium</taxon>
    </lineage>
</organism>
<evidence type="ECO:0000313" key="6">
    <source>
        <dbReference type="EMBL" id="MEA5442203.1"/>
    </source>
</evidence>
<dbReference type="EMBL" id="JAYGHY010000014">
    <property type="protein sequence ID" value="MEA5442203.1"/>
    <property type="molecule type" value="Genomic_DNA"/>
</dbReference>
<dbReference type="Gene3D" id="3.40.50.300">
    <property type="entry name" value="P-loop containing nucleotide triphosphate hydrolases"/>
    <property type="match status" value="1"/>
</dbReference>
<feature type="domain" description="ABC transporter" evidence="5">
    <location>
        <begin position="2"/>
        <end position="237"/>
    </location>
</feature>